<keyword evidence="4" id="KW-1185">Reference proteome</keyword>
<dbReference type="AlphaFoldDB" id="A0A7G2CJG8"/>
<accession>A0A7G2CJG8</accession>
<keyword evidence="1" id="KW-0812">Transmembrane</keyword>
<dbReference type="Proteomes" id="UP000515908">
    <property type="component" value="Chromosome 13"/>
</dbReference>
<organism evidence="3 4">
    <name type="scientific">Angomonas deanei</name>
    <dbReference type="NCBI Taxonomy" id="59799"/>
    <lineage>
        <taxon>Eukaryota</taxon>
        <taxon>Discoba</taxon>
        <taxon>Euglenozoa</taxon>
        <taxon>Kinetoplastea</taxon>
        <taxon>Metakinetoplastina</taxon>
        <taxon>Trypanosomatida</taxon>
        <taxon>Trypanosomatidae</taxon>
        <taxon>Strigomonadinae</taxon>
        <taxon>Angomonas</taxon>
    </lineage>
</organism>
<dbReference type="VEuPathDB" id="TriTrypDB:ADEAN_000669900"/>
<proteinExistence type="predicted"/>
<feature type="signal peptide" evidence="2">
    <location>
        <begin position="1"/>
        <end position="16"/>
    </location>
</feature>
<dbReference type="EMBL" id="LR877157">
    <property type="protein sequence ID" value="CAD2219197.1"/>
    <property type="molecule type" value="Genomic_DNA"/>
</dbReference>
<evidence type="ECO:0000313" key="4">
    <source>
        <dbReference type="Proteomes" id="UP000515908"/>
    </source>
</evidence>
<evidence type="ECO:0000256" key="2">
    <source>
        <dbReference type="SAM" id="SignalP"/>
    </source>
</evidence>
<keyword evidence="1" id="KW-0472">Membrane</keyword>
<evidence type="ECO:0000256" key="1">
    <source>
        <dbReference type="SAM" id="Phobius"/>
    </source>
</evidence>
<feature type="transmembrane region" description="Helical" evidence="1">
    <location>
        <begin position="28"/>
        <end position="49"/>
    </location>
</feature>
<keyword evidence="2" id="KW-0732">Signal</keyword>
<name>A0A7G2CJG8_9TRYP</name>
<dbReference type="OrthoDB" id="244479at2759"/>
<keyword evidence="1" id="KW-1133">Transmembrane helix</keyword>
<dbReference type="Pfam" id="PF07344">
    <property type="entry name" value="Amastin"/>
    <property type="match status" value="1"/>
</dbReference>
<dbReference type="InterPro" id="IPR009944">
    <property type="entry name" value="Amastin"/>
</dbReference>
<feature type="transmembrane region" description="Helical" evidence="1">
    <location>
        <begin position="95"/>
        <end position="115"/>
    </location>
</feature>
<gene>
    <name evidence="3" type="ORF">ADEAN_000669900</name>
</gene>
<sequence length="117" mass="12524">MTIGFTTLSLICGILSICHVVGKGTAAALGTFSALMGVIVWGIAAGMYYQKPCCETTNWLNPNKETTCFFTSQLNGDLEEVDVPAFKHMGKYGPAFGLAVTAWAVMVLGTIFAYLPF</sequence>
<feature type="chain" id="PRO_5028855050" evidence="2">
    <location>
        <begin position="17"/>
        <end position="117"/>
    </location>
</feature>
<protein>
    <submittedName>
        <fullName evidence="3">Amastin surface glycoprotein, putative</fullName>
    </submittedName>
</protein>
<evidence type="ECO:0000313" key="3">
    <source>
        <dbReference type="EMBL" id="CAD2219197.1"/>
    </source>
</evidence>
<reference evidence="3 4" key="1">
    <citation type="submission" date="2020-08" db="EMBL/GenBank/DDBJ databases">
        <authorList>
            <person name="Newling K."/>
            <person name="Davey J."/>
            <person name="Forrester S."/>
        </authorList>
    </citation>
    <scope>NUCLEOTIDE SEQUENCE [LARGE SCALE GENOMIC DNA]</scope>
    <source>
        <strain evidence="4">Crithidia deanei Carvalho (ATCC PRA-265)</strain>
    </source>
</reference>